<sequence>MVKQPPFTTLFQSADFAKNYLTNHYKAYFTHPEEKAYKCCYSFVYYIELGSHYFDQGKRAPLSIKPVLLFYGLSNWLKAALLTIDPDYPATTQVLAHGLSARKRKKQGYEFLSDEVRYQKEGLFPYLSSKLFNIKQVTGEKIKMRHLLFNIPEMQTILFSLFNETGLVPLNVMTDPDNYLLKKARLNFKDHEFQRWLRLVNDLSDPNIIVQNKEESIHIKIPPETLSQFCLIRASMSGIVYLPRYPEEIPRTPELLVHYMLLYQLSMICRYETEWWGDLIYSFSSNDLPVITKWLEVSQSKSPWLINQFFFPKKE</sequence>
<name>A0A9Q4B5F0_SALAG</name>
<reference evidence="1" key="1">
    <citation type="submission" date="2020-06" db="EMBL/GenBank/DDBJ databases">
        <title>Insight into the genomes of haloalkaliphilic bacilli from Kenyan soda lakes.</title>
        <authorList>
            <person name="Mwirichia R."/>
            <person name="Villamizar G.C."/>
            <person name="Poehlein A."/>
            <person name="Mugweru J."/>
            <person name="Kipnyargis A."/>
            <person name="Kiplimo D."/>
            <person name="Orwa P."/>
            <person name="Daniel R."/>
        </authorList>
    </citation>
    <scope>NUCLEOTIDE SEQUENCE</scope>
    <source>
        <strain evidence="1">B1096_S55</strain>
    </source>
</reference>
<evidence type="ECO:0000313" key="1">
    <source>
        <dbReference type="EMBL" id="MCR6098465.1"/>
    </source>
</evidence>
<keyword evidence="2" id="KW-1185">Reference proteome</keyword>
<dbReference type="Proteomes" id="UP001057753">
    <property type="component" value="Unassembled WGS sequence"/>
</dbReference>
<dbReference type="AlphaFoldDB" id="A0A9Q4B5F0"/>
<dbReference type="InterPro" id="IPR026988">
    <property type="entry name" value="YaaC-like"/>
</dbReference>
<evidence type="ECO:0000313" key="2">
    <source>
        <dbReference type="Proteomes" id="UP001057753"/>
    </source>
</evidence>
<protein>
    <submittedName>
        <fullName evidence="1">YaaC family protein</fullName>
    </submittedName>
</protein>
<dbReference type="RefSeq" id="WP_257822759.1">
    <property type="nucleotide sequence ID" value="NZ_JABXYM010000001.1"/>
</dbReference>
<proteinExistence type="predicted"/>
<dbReference type="EMBL" id="JABXYM010000001">
    <property type="protein sequence ID" value="MCR6098465.1"/>
    <property type="molecule type" value="Genomic_DNA"/>
</dbReference>
<accession>A0A9Q4B5F0</accession>
<organism evidence="1 2">
    <name type="scientific">Salipaludibacillus agaradhaerens</name>
    <name type="common">Bacillus agaradhaerens</name>
    <dbReference type="NCBI Taxonomy" id="76935"/>
    <lineage>
        <taxon>Bacteria</taxon>
        <taxon>Bacillati</taxon>
        <taxon>Bacillota</taxon>
        <taxon>Bacilli</taxon>
        <taxon>Bacillales</taxon>
        <taxon>Bacillaceae</taxon>
    </lineage>
</organism>
<dbReference type="Pfam" id="PF14175">
    <property type="entry name" value="YaaC"/>
    <property type="match status" value="1"/>
</dbReference>
<gene>
    <name evidence="1" type="ORF">HXA33_18290</name>
</gene>
<comment type="caution">
    <text evidence="1">The sequence shown here is derived from an EMBL/GenBank/DDBJ whole genome shotgun (WGS) entry which is preliminary data.</text>
</comment>